<accession>A0A4Y9Y816</accession>
<evidence type="ECO:0000313" key="2">
    <source>
        <dbReference type="Proteomes" id="UP000298327"/>
    </source>
</evidence>
<dbReference type="Proteomes" id="UP000298327">
    <property type="component" value="Unassembled WGS sequence"/>
</dbReference>
<protein>
    <submittedName>
        <fullName evidence="1">Uncharacterized protein</fullName>
    </submittedName>
</protein>
<sequence length="223" mass="25627">MTRLSRTAEPRARRLELAIASRGVFKAFFWTRPSIPRANPTTVDASLHLGSTDNGQHGFNERCSGLYFGRTAAFEATFVIVRFSGIMDEIRLRRWHLMPDVAGITHDFGEFYVNILSVVAGYWLRNTWSVYKGKPPGVYPAIPSMESTYTAKGLRTSAIASVWHAIKFNIHRVFGTPYNIRRRDDPTSVPDVEPFYGRRSTWDPMRRWPSTFSVDTFGFRWPR</sequence>
<organism evidence="1 2">
    <name type="scientific">Dentipellis fragilis</name>
    <dbReference type="NCBI Taxonomy" id="205917"/>
    <lineage>
        <taxon>Eukaryota</taxon>
        <taxon>Fungi</taxon>
        <taxon>Dikarya</taxon>
        <taxon>Basidiomycota</taxon>
        <taxon>Agaricomycotina</taxon>
        <taxon>Agaricomycetes</taxon>
        <taxon>Russulales</taxon>
        <taxon>Hericiaceae</taxon>
        <taxon>Dentipellis</taxon>
    </lineage>
</organism>
<keyword evidence="2" id="KW-1185">Reference proteome</keyword>
<gene>
    <name evidence="1" type="ORF">EVG20_g8726</name>
</gene>
<evidence type="ECO:0000313" key="1">
    <source>
        <dbReference type="EMBL" id="TFY56969.1"/>
    </source>
</evidence>
<name>A0A4Y9Y816_9AGAM</name>
<proteinExistence type="predicted"/>
<comment type="caution">
    <text evidence="1">The sequence shown here is derived from an EMBL/GenBank/DDBJ whole genome shotgun (WGS) entry which is preliminary data.</text>
</comment>
<dbReference type="EMBL" id="SEOQ01000785">
    <property type="protein sequence ID" value="TFY56969.1"/>
    <property type="molecule type" value="Genomic_DNA"/>
</dbReference>
<reference evidence="1 2" key="1">
    <citation type="submission" date="2019-02" db="EMBL/GenBank/DDBJ databases">
        <title>Genome sequencing of the rare red list fungi Dentipellis fragilis.</title>
        <authorList>
            <person name="Buettner E."/>
            <person name="Kellner H."/>
        </authorList>
    </citation>
    <scope>NUCLEOTIDE SEQUENCE [LARGE SCALE GENOMIC DNA]</scope>
    <source>
        <strain evidence="1 2">DSM 105465</strain>
    </source>
</reference>
<dbReference type="AlphaFoldDB" id="A0A4Y9Y816"/>